<dbReference type="InterPro" id="IPR037294">
    <property type="entry name" value="ABC_BtuC-like"/>
</dbReference>
<dbReference type="PANTHER" id="PTHR30472">
    <property type="entry name" value="FERRIC ENTEROBACTIN TRANSPORT SYSTEM PERMEASE PROTEIN"/>
    <property type="match status" value="1"/>
</dbReference>
<feature type="transmembrane region" description="Helical" evidence="8">
    <location>
        <begin position="154"/>
        <end position="178"/>
    </location>
</feature>
<evidence type="ECO:0000256" key="1">
    <source>
        <dbReference type="ARBA" id="ARBA00004651"/>
    </source>
</evidence>
<comment type="subcellular location">
    <subcellularLocation>
        <location evidence="1">Cell membrane</location>
        <topology evidence="1">Multi-pass membrane protein</topology>
    </subcellularLocation>
</comment>
<dbReference type="InterPro" id="IPR000522">
    <property type="entry name" value="ABC_transptr_permease_BtuC"/>
</dbReference>
<feature type="transmembrane region" description="Helical" evidence="8">
    <location>
        <begin position="205"/>
        <end position="224"/>
    </location>
</feature>
<accession>A0A451G559</accession>
<dbReference type="Pfam" id="PF01032">
    <property type="entry name" value="FecCD"/>
    <property type="match status" value="1"/>
</dbReference>
<evidence type="ECO:0000313" key="9">
    <source>
        <dbReference type="EMBL" id="QAB14634.1"/>
    </source>
</evidence>
<dbReference type="Gene3D" id="1.10.3470.10">
    <property type="entry name" value="ABC transporter involved in vitamin B12 uptake, BtuC"/>
    <property type="match status" value="1"/>
</dbReference>
<dbReference type="GO" id="GO:0022857">
    <property type="term" value="F:transmembrane transporter activity"/>
    <property type="evidence" value="ECO:0007669"/>
    <property type="project" value="InterPro"/>
</dbReference>
<dbReference type="RefSeq" id="WP_128384362.1">
    <property type="nucleotide sequence ID" value="NZ_CP035033.1"/>
</dbReference>
<feature type="transmembrane region" description="Helical" evidence="8">
    <location>
        <begin position="285"/>
        <end position="303"/>
    </location>
</feature>
<evidence type="ECO:0000256" key="3">
    <source>
        <dbReference type="ARBA" id="ARBA00022448"/>
    </source>
</evidence>
<keyword evidence="3" id="KW-0813">Transport</keyword>
<dbReference type="SUPFAM" id="SSF81345">
    <property type="entry name" value="ABC transporter involved in vitamin B12 uptake, BtuC"/>
    <property type="match status" value="1"/>
</dbReference>
<keyword evidence="6 8" id="KW-1133">Transmembrane helix</keyword>
<dbReference type="CDD" id="cd06550">
    <property type="entry name" value="TM_ABC_iron-siderophores_like"/>
    <property type="match status" value="1"/>
</dbReference>
<evidence type="ECO:0000256" key="7">
    <source>
        <dbReference type="ARBA" id="ARBA00023136"/>
    </source>
</evidence>
<feature type="transmembrane region" description="Helical" evidence="8">
    <location>
        <begin position="72"/>
        <end position="93"/>
    </location>
</feature>
<protein>
    <submittedName>
        <fullName evidence="9">Iron ABC transporter permease</fullName>
    </submittedName>
</protein>
<dbReference type="PROSITE" id="PS51257">
    <property type="entry name" value="PROKAR_LIPOPROTEIN"/>
    <property type="match status" value="1"/>
</dbReference>
<evidence type="ECO:0000256" key="6">
    <source>
        <dbReference type="ARBA" id="ARBA00022989"/>
    </source>
</evidence>
<reference evidence="9 10" key="1">
    <citation type="journal article" date="2018" name="Environ. Microbiol.">
        <title>Genomes of ubiquitous marine and hypersaline Hydrogenovibrio, Thiomicrorhabdus and Thiomicrospira spp. encode a diversity of mechanisms to sustain chemolithoautotrophy in heterogeneous environments.</title>
        <authorList>
            <person name="Scott K.M."/>
            <person name="Williams J."/>
            <person name="Porter C.M.B."/>
            <person name="Russel S."/>
            <person name="Harmer T.L."/>
            <person name="Paul J.H."/>
            <person name="Antonen K.M."/>
            <person name="Bridges M.K."/>
            <person name="Camper G.J."/>
            <person name="Campla C.K."/>
            <person name="Casella L.G."/>
            <person name="Chase E."/>
            <person name="Conrad J.W."/>
            <person name="Cruz M.C."/>
            <person name="Dunlap D.S."/>
            <person name="Duran L."/>
            <person name="Fahsbender E.M."/>
            <person name="Goldsmith D.B."/>
            <person name="Keeley R.F."/>
            <person name="Kondoff M.R."/>
            <person name="Kussy B.I."/>
            <person name="Lane M.K."/>
            <person name="Lawler S."/>
            <person name="Leigh B.A."/>
            <person name="Lewis C."/>
            <person name="Lostal L.M."/>
            <person name="Marking D."/>
            <person name="Mancera P.A."/>
            <person name="McClenthan E.C."/>
            <person name="McIntyre E.A."/>
            <person name="Mine J.A."/>
            <person name="Modi S."/>
            <person name="Moore B.D."/>
            <person name="Morgan W.A."/>
            <person name="Nelson K.M."/>
            <person name="Nguyen K.N."/>
            <person name="Ogburn N."/>
            <person name="Parrino D.G."/>
            <person name="Pedapudi A.D."/>
            <person name="Pelham R.P."/>
            <person name="Preece A.M."/>
            <person name="Rampersad E.A."/>
            <person name="Richardson J.C."/>
            <person name="Rodgers C.M."/>
            <person name="Schaffer B.L."/>
            <person name="Sheridan N.E."/>
            <person name="Solone M.R."/>
            <person name="Staley Z.R."/>
            <person name="Tabuchi M."/>
            <person name="Waide R.J."/>
            <person name="Wanjugi P.W."/>
            <person name="Young S."/>
            <person name="Clum A."/>
            <person name="Daum C."/>
            <person name="Huntemann M."/>
            <person name="Ivanova N."/>
            <person name="Kyrpides N."/>
            <person name="Mikhailova N."/>
            <person name="Palaniappan K."/>
            <person name="Pillay M."/>
            <person name="Reddy T.B.K."/>
            <person name="Shapiro N."/>
            <person name="Stamatis D."/>
            <person name="Varghese N."/>
            <person name="Woyke T."/>
            <person name="Boden R."/>
            <person name="Freyermuth S.K."/>
            <person name="Kerfeld C.A."/>
        </authorList>
    </citation>
    <scope>NUCLEOTIDE SEQUENCE [LARGE SCALE GENOMIC DNA]</scope>
    <source>
        <strain evidence="9 10">JR-2</strain>
    </source>
</reference>
<sequence>MSWVEKHRRQTLLMWLLLFACLVLMMVSLGVGRLSVPFHQIPAILLDNLWPMDGSWSAVQERVVELVRGPRILMAVVVGAGLAVAGASLQGVFRNPLVGPDIIGVSSGAAFGGALAIWLFDSSVMTVLLSFVFGLAAMVIVSFISRVGGQSPMLLLVLSGVVTGAFFSALVSLITYLADPEDRLPAIVYWLLGSFASANYDRVWIVLVPTLIGSLVIFGMRYRINILSLGNEEAQALGVKVEKARWLILIMVALIASATVAVAGVIGWVGLVVPHFARMLVGADHRLLIPASAIIGAGYLVIIDTLARSATTSEIPLGVLTALVGAPLFVWLLRKTQAGGWRNA</sequence>
<comment type="similarity">
    <text evidence="2">Belongs to the binding-protein-dependent transport system permease family. FecCD subfamily.</text>
</comment>
<dbReference type="FunFam" id="1.10.3470.10:FF:000001">
    <property type="entry name" value="Vitamin B12 ABC transporter permease BtuC"/>
    <property type="match status" value="1"/>
</dbReference>
<dbReference type="PANTHER" id="PTHR30472:SF70">
    <property type="entry name" value="MOLYBDATE IMPORT SYSTEM PERMEASE PROTEIN MOLB"/>
    <property type="match status" value="1"/>
</dbReference>
<feature type="transmembrane region" description="Helical" evidence="8">
    <location>
        <begin position="315"/>
        <end position="333"/>
    </location>
</feature>
<dbReference type="GO" id="GO:0033214">
    <property type="term" value="P:siderophore-iron import into cell"/>
    <property type="evidence" value="ECO:0007669"/>
    <property type="project" value="TreeGrafter"/>
</dbReference>
<proteinExistence type="inferred from homology"/>
<evidence type="ECO:0000256" key="5">
    <source>
        <dbReference type="ARBA" id="ARBA00022692"/>
    </source>
</evidence>
<evidence type="ECO:0000256" key="2">
    <source>
        <dbReference type="ARBA" id="ARBA00007935"/>
    </source>
</evidence>
<feature type="transmembrane region" description="Helical" evidence="8">
    <location>
        <begin position="244"/>
        <end position="273"/>
    </location>
</feature>
<keyword evidence="5 8" id="KW-0812">Transmembrane</keyword>
<organism evidence="9 10">
    <name type="scientific">Hydrogenovibrio thermophilus</name>
    <dbReference type="NCBI Taxonomy" id="265883"/>
    <lineage>
        <taxon>Bacteria</taxon>
        <taxon>Pseudomonadati</taxon>
        <taxon>Pseudomonadota</taxon>
        <taxon>Gammaproteobacteria</taxon>
        <taxon>Thiotrichales</taxon>
        <taxon>Piscirickettsiaceae</taxon>
        <taxon>Hydrogenovibrio</taxon>
    </lineage>
</organism>
<evidence type="ECO:0000256" key="4">
    <source>
        <dbReference type="ARBA" id="ARBA00022475"/>
    </source>
</evidence>
<name>A0A451G559_9GAMM</name>
<dbReference type="KEGG" id="htr:EPV75_02605"/>
<dbReference type="AlphaFoldDB" id="A0A451G559"/>
<gene>
    <name evidence="9" type="ORF">EPV75_02605</name>
</gene>
<keyword evidence="10" id="KW-1185">Reference proteome</keyword>
<keyword evidence="4" id="KW-1003">Cell membrane</keyword>
<keyword evidence="7 8" id="KW-0472">Membrane</keyword>
<feature type="transmembrane region" description="Helical" evidence="8">
    <location>
        <begin position="12"/>
        <end position="31"/>
    </location>
</feature>
<dbReference type="EMBL" id="CP035033">
    <property type="protein sequence ID" value="QAB14634.1"/>
    <property type="molecule type" value="Genomic_DNA"/>
</dbReference>
<evidence type="ECO:0000256" key="8">
    <source>
        <dbReference type="SAM" id="Phobius"/>
    </source>
</evidence>
<feature type="transmembrane region" description="Helical" evidence="8">
    <location>
        <begin position="102"/>
        <end position="120"/>
    </location>
</feature>
<feature type="transmembrane region" description="Helical" evidence="8">
    <location>
        <begin position="126"/>
        <end position="147"/>
    </location>
</feature>
<dbReference type="GO" id="GO:0005886">
    <property type="term" value="C:plasma membrane"/>
    <property type="evidence" value="ECO:0007669"/>
    <property type="project" value="UniProtKB-SubCell"/>
</dbReference>
<evidence type="ECO:0000313" key="10">
    <source>
        <dbReference type="Proteomes" id="UP000285478"/>
    </source>
</evidence>
<dbReference type="Proteomes" id="UP000285478">
    <property type="component" value="Chromosome"/>
</dbReference>